<feature type="compositionally biased region" description="Basic and acidic residues" evidence="3">
    <location>
        <begin position="298"/>
        <end position="307"/>
    </location>
</feature>
<feature type="compositionally biased region" description="Acidic residues" evidence="3">
    <location>
        <begin position="51"/>
        <end position="63"/>
    </location>
</feature>
<name>A0AAD7UDH1_9STRA</name>
<sequence length="431" mass="47469">MGDLEWTPADMGHESISQAVSRAAASLEKGLVEEEDAAMSPTVTPVAPPDSLEDEEEEEEEDKEELKEDELRGHSEAIERLKQVLPEWVEDVPLMVKRHPRLVRADPKTLGDRLEKLRELLPMGTEELAKIVRAQPSLVNHSPEALASTVGQLKSLVPSEVDVGYLLSSRPILLKQSAKTLAANWKSLRDHAALVPRWQQELDLFSRRRSTALGNLLLYGRKKHGRLARVAALAPVHRDRYALSTIFNMKDDAFEDKFDPEKLAHLESSKPPRDDTAPETVVNAIPPPVEEPPSPKRQKLDDPRGEDAAAASFEASLGEPVRVEPPAVNEKKKTTKRPRGSREPFCPKCANPKCHKSHTYVAPCVREGQVKPVRAKPKSHVGKSLAKRAPAPAPLADDPPPAPVLVLDQPPPDQGEPPPVPDWTDANTAVV</sequence>
<evidence type="ECO:0000256" key="2">
    <source>
        <dbReference type="ARBA" id="ARBA00022946"/>
    </source>
</evidence>
<reference evidence="4" key="1">
    <citation type="submission" date="2023-01" db="EMBL/GenBank/DDBJ databases">
        <title>Metagenome sequencing of chrysophaentin producing Chrysophaeum taylorii.</title>
        <authorList>
            <person name="Davison J."/>
            <person name="Bewley C."/>
        </authorList>
    </citation>
    <scope>NUCLEOTIDE SEQUENCE</scope>
    <source>
        <strain evidence="4">NIES-1699</strain>
    </source>
</reference>
<evidence type="ECO:0000256" key="1">
    <source>
        <dbReference type="ARBA" id="ARBA00007692"/>
    </source>
</evidence>
<accession>A0AAD7UDH1</accession>
<gene>
    <name evidence="4" type="ORF">CTAYLR_008331</name>
</gene>
<evidence type="ECO:0000313" key="5">
    <source>
        <dbReference type="Proteomes" id="UP001230188"/>
    </source>
</evidence>
<dbReference type="InterPro" id="IPR038538">
    <property type="entry name" value="MTERF_sf"/>
</dbReference>
<dbReference type="Proteomes" id="UP001230188">
    <property type="component" value="Unassembled WGS sequence"/>
</dbReference>
<comment type="similarity">
    <text evidence="1">Belongs to the mTERF family.</text>
</comment>
<feature type="compositionally biased region" description="Basic and acidic residues" evidence="3">
    <location>
        <begin position="265"/>
        <end position="276"/>
    </location>
</feature>
<dbReference type="GO" id="GO:0003676">
    <property type="term" value="F:nucleic acid binding"/>
    <property type="evidence" value="ECO:0007669"/>
    <property type="project" value="InterPro"/>
</dbReference>
<dbReference type="Gene3D" id="1.25.70.10">
    <property type="entry name" value="Transcription termination factor 3, mitochondrial"/>
    <property type="match status" value="1"/>
</dbReference>
<dbReference type="Pfam" id="PF02536">
    <property type="entry name" value="mTERF"/>
    <property type="match status" value="1"/>
</dbReference>
<feature type="region of interest" description="Disordered" evidence="3">
    <location>
        <begin position="265"/>
        <end position="352"/>
    </location>
</feature>
<feature type="region of interest" description="Disordered" evidence="3">
    <location>
        <begin position="25"/>
        <end position="74"/>
    </location>
</feature>
<protein>
    <submittedName>
        <fullName evidence="4">Uncharacterized protein</fullName>
    </submittedName>
</protein>
<organism evidence="4 5">
    <name type="scientific">Chrysophaeum taylorii</name>
    <dbReference type="NCBI Taxonomy" id="2483200"/>
    <lineage>
        <taxon>Eukaryota</taxon>
        <taxon>Sar</taxon>
        <taxon>Stramenopiles</taxon>
        <taxon>Ochrophyta</taxon>
        <taxon>Pelagophyceae</taxon>
        <taxon>Pelagomonadales</taxon>
        <taxon>Pelagomonadaceae</taxon>
        <taxon>Chrysophaeum</taxon>
    </lineage>
</organism>
<evidence type="ECO:0000256" key="3">
    <source>
        <dbReference type="SAM" id="MobiDB-lite"/>
    </source>
</evidence>
<keyword evidence="2" id="KW-0809">Transit peptide</keyword>
<feature type="region of interest" description="Disordered" evidence="3">
    <location>
        <begin position="371"/>
        <end position="431"/>
    </location>
</feature>
<comment type="caution">
    <text evidence="4">The sequence shown here is derived from an EMBL/GenBank/DDBJ whole genome shotgun (WGS) entry which is preliminary data.</text>
</comment>
<dbReference type="EMBL" id="JAQMWT010000377">
    <property type="protein sequence ID" value="KAJ8602548.1"/>
    <property type="molecule type" value="Genomic_DNA"/>
</dbReference>
<dbReference type="AlphaFoldDB" id="A0AAD7UDH1"/>
<keyword evidence="5" id="KW-1185">Reference proteome</keyword>
<dbReference type="InterPro" id="IPR003690">
    <property type="entry name" value="MTERF"/>
</dbReference>
<proteinExistence type="inferred from homology"/>
<feature type="compositionally biased region" description="Pro residues" evidence="3">
    <location>
        <begin position="391"/>
        <end position="421"/>
    </location>
</feature>
<evidence type="ECO:0000313" key="4">
    <source>
        <dbReference type="EMBL" id="KAJ8602548.1"/>
    </source>
</evidence>
<feature type="compositionally biased region" description="Basic and acidic residues" evidence="3">
    <location>
        <begin position="64"/>
        <end position="74"/>
    </location>
</feature>